<dbReference type="GO" id="GO:0016853">
    <property type="term" value="F:isomerase activity"/>
    <property type="evidence" value="ECO:0007669"/>
    <property type="project" value="UniProtKB-KW"/>
</dbReference>
<comment type="similarity">
    <text evidence="3">Belongs to the metallo-dependent hydrolases superfamily. Uronate isomerase family.</text>
</comment>
<evidence type="ECO:0000256" key="1">
    <source>
        <dbReference type="ARBA" id="ARBA00001165"/>
    </source>
</evidence>
<dbReference type="EC" id="5.3.1.12" evidence="4"/>
<dbReference type="Gene3D" id="3.20.20.140">
    <property type="entry name" value="Metal-dependent hydrolases"/>
    <property type="match status" value="1"/>
</dbReference>
<evidence type="ECO:0000256" key="2">
    <source>
        <dbReference type="ARBA" id="ARBA00004892"/>
    </source>
</evidence>
<evidence type="ECO:0000256" key="5">
    <source>
        <dbReference type="ARBA" id="ARBA00020555"/>
    </source>
</evidence>
<keyword evidence="9" id="KW-1185">Reference proteome</keyword>
<name>A0ABP6RW34_9PSEU</name>
<dbReference type="InterPro" id="IPR032466">
    <property type="entry name" value="Metal_Hydrolase"/>
</dbReference>
<dbReference type="NCBIfam" id="NF002794">
    <property type="entry name" value="PRK02925.1"/>
    <property type="match status" value="1"/>
</dbReference>
<keyword evidence="6 8" id="KW-0413">Isomerase</keyword>
<dbReference type="Proteomes" id="UP001500483">
    <property type="component" value="Unassembled WGS sequence"/>
</dbReference>
<dbReference type="EMBL" id="BAAAYK010000038">
    <property type="protein sequence ID" value="GAA3361717.1"/>
    <property type="molecule type" value="Genomic_DNA"/>
</dbReference>
<dbReference type="InterPro" id="IPR003766">
    <property type="entry name" value="Uronate_isomerase"/>
</dbReference>
<comment type="pathway">
    <text evidence="2">Carbohydrate metabolism; pentose and glucuronate interconversion.</text>
</comment>
<protein>
    <recommendedName>
        <fullName evidence="5">Uronate isomerase</fullName>
        <ecNumber evidence="4">5.3.1.12</ecNumber>
    </recommendedName>
</protein>
<evidence type="ECO:0000256" key="4">
    <source>
        <dbReference type="ARBA" id="ARBA00012546"/>
    </source>
</evidence>
<sequence length="487" mass="54118">MSGARPAADPAGMPSGSTSSAATPLAPHPDRLLPSDPVQRLIARRLYEHVRDLPLISPHGHVDPELLAADRPFADPAELLVTPDHYVTRLLHAHGVPLHECGLPGGPEEPAPPREVWRAFCSHWHLFLGTASRQWLEAELHDVLGVAVQPAAETADALFDELTERLARPELRPRALYRSFGIEVLATTDDPADDLRHHRALAEDPSWQGRVVPTFRPDRYLDATRPDWSAALDRLAEVSGIDTGDYRGLVRALEARREFFRAHGATATDHGAPDPRMEFLPEHEASRLFGEVRAGRGDAALLSRQLLGEMARMSSEDGLVLALHTGSLRNHHPETFARYGPDTGHDIPTRAEFTESLRPMLRRFGTDPRFRTVLCTLDETVFSRELAPIAGFYPSVYLGAPWWFLDAPRAMRRFRDAVTETAGFHRTAGFIDDTRGFCSIPARHDTARRVDAGHLASLVAEHVLGEDDAAQVLRDLNDRQPRTAFRL</sequence>
<dbReference type="PANTHER" id="PTHR30068">
    <property type="entry name" value="URONATE ISOMERASE"/>
    <property type="match status" value="1"/>
</dbReference>
<evidence type="ECO:0000256" key="6">
    <source>
        <dbReference type="ARBA" id="ARBA00023235"/>
    </source>
</evidence>
<dbReference type="Pfam" id="PF02614">
    <property type="entry name" value="UxaC"/>
    <property type="match status" value="1"/>
</dbReference>
<dbReference type="SUPFAM" id="SSF51556">
    <property type="entry name" value="Metallo-dependent hydrolases"/>
    <property type="match status" value="1"/>
</dbReference>
<proteinExistence type="inferred from homology"/>
<evidence type="ECO:0000313" key="8">
    <source>
        <dbReference type="EMBL" id="GAA3361717.1"/>
    </source>
</evidence>
<evidence type="ECO:0000313" key="9">
    <source>
        <dbReference type="Proteomes" id="UP001500483"/>
    </source>
</evidence>
<organism evidence="8 9">
    <name type="scientific">Saccharopolyspora gregorii</name>
    <dbReference type="NCBI Taxonomy" id="33914"/>
    <lineage>
        <taxon>Bacteria</taxon>
        <taxon>Bacillati</taxon>
        <taxon>Actinomycetota</taxon>
        <taxon>Actinomycetes</taxon>
        <taxon>Pseudonocardiales</taxon>
        <taxon>Pseudonocardiaceae</taxon>
        <taxon>Saccharopolyspora</taxon>
    </lineage>
</organism>
<evidence type="ECO:0000256" key="7">
    <source>
        <dbReference type="SAM" id="MobiDB-lite"/>
    </source>
</evidence>
<evidence type="ECO:0000256" key="3">
    <source>
        <dbReference type="ARBA" id="ARBA00008397"/>
    </source>
</evidence>
<reference evidence="9" key="1">
    <citation type="journal article" date="2019" name="Int. J. Syst. Evol. Microbiol.">
        <title>The Global Catalogue of Microorganisms (GCM) 10K type strain sequencing project: providing services to taxonomists for standard genome sequencing and annotation.</title>
        <authorList>
            <consortium name="The Broad Institute Genomics Platform"/>
            <consortium name="The Broad Institute Genome Sequencing Center for Infectious Disease"/>
            <person name="Wu L."/>
            <person name="Ma J."/>
        </authorList>
    </citation>
    <scope>NUCLEOTIDE SEQUENCE [LARGE SCALE GENOMIC DNA]</scope>
    <source>
        <strain evidence="9">JCM 9687</strain>
    </source>
</reference>
<dbReference type="PANTHER" id="PTHR30068:SF4">
    <property type="entry name" value="URONATE ISOMERASE"/>
    <property type="match status" value="1"/>
</dbReference>
<accession>A0ABP6RW34</accession>
<dbReference type="Gene3D" id="1.10.2020.10">
    <property type="entry name" value="uronate isomerase, domain 2, chain A"/>
    <property type="match status" value="1"/>
</dbReference>
<comment type="caution">
    <text evidence="8">The sequence shown here is derived from an EMBL/GenBank/DDBJ whole genome shotgun (WGS) entry which is preliminary data.</text>
</comment>
<feature type="region of interest" description="Disordered" evidence="7">
    <location>
        <begin position="1"/>
        <end position="34"/>
    </location>
</feature>
<comment type="catalytic activity">
    <reaction evidence="1">
        <text>D-glucuronate = D-fructuronate</text>
        <dbReference type="Rhea" id="RHEA:13049"/>
        <dbReference type="ChEBI" id="CHEBI:58720"/>
        <dbReference type="ChEBI" id="CHEBI:59863"/>
        <dbReference type="EC" id="5.3.1.12"/>
    </reaction>
</comment>
<gene>
    <name evidence="8" type="primary">uxaC</name>
    <name evidence="8" type="ORF">GCM10020366_46780</name>
</gene>